<sequence>MLRGLTTINRYADDVAAARTWYAEMLGVGAHFARQDDDRPSCVEFRTGGFEHEFGIVDSRFAPHDTAAERGDPTTYRAVDDLDGNLRRLASPGAEVHREPAEHGPGFVTASVTDRFGNVLGLRYNERYLRVANERA</sequence>
<name>A0ABV9XSH4_9PSEU</name>
<evidence type="ECO:0000313" key="3">
    <source>
        <dbReference type="Proteomes" id="UP001595833"/>
    </source>
</evidence>
<comment type="caution">
    <text evidence="2">The sequence shown here is derived from an EMBL/GenBank/DDBJ whole genome shotgun (WGS) entry which is preliminary data.</text>
</comment>
<accession>A0ABV9XSH4</accession>
<dbReference type="InterPro" id="IPR004360">
    <property type="entry name" value="Glyas_Fos-R_dOase_dom"/>
</dbReference>
<dbReference type="Proteomes" id="UP001595833">
    <property type="component" value="Unassembled WGS sequence"/>
</dbReference>
<evidence type="ECO:0000259" key="1">
    <source>
        <dbReference type="Pfam" id="PF00903"/>
    </source>
</evidence>
<keyword evidence="3" id="KW-1185">Reference proteome</keyword>
<dbReference type="InterPro" id="IPR029068">
    <property type="entry name" value="Glyas_Bleomycin-R_OHBP_Dase"/>
</dbReference>
<protein>
    <submittedName>
        <fullName evidence="2">VOC family protein</fullName>
    </submittedName>
</protein>
<gene>
    <name evidence="2" type="ORF">ACFPFM_05695</name>
</gene>
<dbReference type="RefSeq" id="WP_344041204.1">
    <property type="nucleotide sequence ID" value="NZ_BAAAKE010000028.1"/>
</dbReference>
<proteinExistence type="predicted"/>
<evidence type="ECO:0000313" key="2">
    <source>
        <dbReference type="EMBL" id="MFC5053250.1"/>
    </source>
</evidence>
<dbReference type="SUPFAM" id="SSF54593">
    <property type="entry name" value="Glyoxalase/Bleomycin resistance protein/Dihydroxybiphenyl dioxygenase"/>
    <property type="match status" value="1"/>
</dbReference>
<organism evidence="2 3">
    <name type="scientific">Saccharothrix xinjiangensis</name>
    <dbReference type="NCBI Taxonomy" id="204798"/>
    <lineage>
        <taxon>Bacteria</taxon>
        <taxon>Bacillati</taxon>
        <taxon>Actinomycetota</taxon>
        <taxon>Actinomycetes</taxon>
        <taxon>Pseudonocardiales</taxon>
        <taxon>Pseudonocardiaceae</taxon>
        <taxon>Saccharothrix</taxon>
    </lineage>
</organism>
<dbReference type="EMBL" id="JBHSJB010000005">
    <property type="protein sequence ID" value="MFC5053250.1"/>
    <property type="molecule type" value="Genomic_DNA"/>
</dbReference>
<feature type="domain" description="Glyoxalase/fosfomycin resistance/dioxygenase" evidence="1">
    <location>
        <begin position="7"/>
        <end position="120"/>
    </location>
</feature>
<dbReference type="Pfam" id="PF00903">
    <property type="entry name" value="Glyoxalase"/>
    <property type="match status" value="1"/>
</dbReference>
<dbReference type="Gene3D" id="3.10.180.10">
    <property type="entry name" value="2,3-Dihydroxybiphenyl 1,2-Dioxygenase, domain 1"/>
    <property type="match status" value="1"/>
</dbReference>
<reference evidence="3" key="1">
    <citation type="journal article" date="2019" name="Int. J. Syst. Evol. Microbiol.">
        <title>The Global Catalogue of Microorganisms (GCM) 10K type strain sequencing project: providing services to taxonomists for standard genome sequencing and annotation.</title>
        <authorList>
            <consortium name="The Broad Institute Genomics Platform"/>
            <consortium name="The Broad Institute Genome Sequencing Center for Infectious Disease"/>
            <person name="Wu L."/>
            <person name="Ma J."/>
        </authorList>
    </citation>
    <scope>NUCLEOTIDE SEQUENCE [LARGE SCALE GENOMIC DNA]</scope>
    <source>
        <strain evidence="3">KCTC 12848</strain>
    </source>
</reference>